<feature type="domain" description="DUF7779" evidence="3">
    <location>
        <begin position="568"/>
        <end position="654"/>
    </location>
</feature>
<gene>
    <name evidence="4" type="ORF">GX50_08059</name>
</gene>
<dbReference type="Gene3D" id="1.25.40.10">
    <property type="entry name" value="Tetratricopeptide repeat domain"/>
    <property type="match status" value="2"/>
</dbReference>
<evidence type="ECO:0000259" key="3">
    <source>
        <dbReference type="Pfam" id="PF25000"/>
    </source>
</evidence>
<dbReference type="InterPro" id="IPR056681">
    <property type="entry name" value="DUF7779"/>
</dbReference>
<feature type="domain" description="DUF7708" evidence="2">
    <location>
        <begin position="147"/>
        <end position="280"/>
    </location>
</feature>
<dbReference type="SUPFAM" id="SSF48452">
    <property type="entry name" value="TPR-like"/>
    <property type="match status" value="1"/>
</dbReference>
<dbReference type="InterPro" id="IPR019734">
    <property type="entry name" value="TPR_rpt"/>
</dbReference>
<dbReference type="Pfam" id="PF24809">
    <property type="entry name" value="DUF7708"/>
    <property type="match status" value="1"/>
</dbReference>
<evidence type="ECO:0000256" key="1">
    <source>
        <dbReference type="SAM" id="MobiDB-lite"/>
    </source>
</evidence>
<dbReference type="Proteomes" id="UP000226031">
    <property type="component" value="Unassembled WGS sequence"/>
</dbReference>
<dbReference type="PANTHER" id="PTHR35205:SF1">
    <property type="entry name" value="ZU5 DOMAIN-CONTAINING PROTEIN"/>
    <property type="match status" value="1"/>
</dbReference>
<name>A0A2B7Z5L1_9EURO</name>
<feature type="compositionally biased region" description="Low complexity" evidence="1">
    <location>
        <begin position="1"/>
        <end position="17"/>
    </location>
</feature>
<dbReference type="InterPro" id="IPR027417">
    <property type="entry name" value="P-loop_NTPase"/>
</dbReference>
<dbReference type="VEuPathDB" id="FungiDB:EMCG_03986"/>
<dbReference type="AlphaFoldDB" id="A0A2B7Z5L1"/>
<evidence type="ECO:0000259" key="2">
    <source>
        <dbReference type="Pfam" id="PF24809"/>
    </source>
</evidence>
<dbReference type="Pfam" id="PF13424">
    <property type="entry name" value="TPR_12"/>
    <property type="match status" value="1"/>
</dbReference>
<evidence type="ECO:0000313" key="5">
    <source>
        <dbReference type="Proteomes" id="UP000226031"/>
    </source>
</evidence>
<proteinExistence type="predicted"/>
<dbReference type="GO" id="GO:0043531">
    <property type="term" value="F:ADP binding"/>
    <property type="evidence" value="ECO:0007669"/>
    <property type="project" value="InterPro"/>
</dbReference>
<dbReference type="EMBL" id="PDND01000265">
    <property type="protein sequence ID" value="PGH29196.1"/>
    <property type="molecule type" value="Genomic_DNA"/>
</dbReference>
<reference evidence="4 5" key="1">
    <citation type="submission" date="2017-10" db="EMBL/GenBank/DDBJ databases">
        <title>Comparative genomics in systemic dimorphic fungi from Ajellomycetaceae.</title>
        <authorList>
            <person name="Munoz J.F."/>
            <person name="Mcewen J.G."/>
            <person name="Clay O.K."/>
            <person name="Cuomo C.A."/>
        </authorList>
    </citation>
    <scope>NUCLEOTIDE SEQUENCE [LARGE SCALE GENOMIC DNA]</scope>
    <source>
        <strain evidence="4 5">UAMH4076</strain>
    </source>
</reference>
<dbReference type="InterPro" id="IPR011990">
    <property type="entry name" value="TPR-like_helical_dom_sf"/>
</dbReference>
<feature type="region of interest" description="Disordered" evidence="1">
    <location>
        <begin position="1"/>
        <end position="47"/>
    </location>
</feature>
<dbReference type="InterPro" id="IPR056125">
    <property type="entry name" value="DUF7708"/>
</dbReference>
<dbReference type="SUPFAM" id="SSF52540">
    <property type="entry name" value="P-loop containing nucleoside triphosphate hydrolases"/>
    <property type="match status" value="1"/>
</dbReference>
<dbReference type="Gene3D" id="3.40.50.300">
    <property type="entry name" value="P-loop containing nucleotide triphosphate hydrolases"/>
    <property type="match status" value="1"/>
</dbReference>
<sequence>MSLTATTLSASSTLVVSQNRPSQPVRGATSLSTGSTLVGTPSVTPSTNRISQAVRNRKAKPTAIADATNLLVTNVKPAGGVPIVSDVWEKALKSHLAKLKPKDRAFCLEVQANSTFDQAAMEQIFDPLQKKYESAIFHRIMERVGPICTHIISFGRAVDVAIGQGPMAAGFIWGGVRLLLDVCGKSAEMHDKLLNMLETLSTYLQLFEEWMELFPAQDYTQLVDCITKTCGEFVAFLFEAIRYFRKPAIVNFLRVLFSPGLHDRFAKCEEKIKLYTRHLDLQITTAGLKSSKNRDQEMLDLLQKSAAKPSAPPAVAFPFRFLQNCIRNDQFFGQQNHVDKLDSHFSAKNSRLSTRSMVIHGLGGCGKSSLAKEYMYLRFDSYKVILWLYADASSKLNVQYIHLARALGFTTAEAYAREAVLQWINHLTVPFLIVFDNADDPSILSPYWPNSVYGSVIITSRNPTTSQEGFAQHGLHLKVFDDEQGTKFLLSLLDQGVPLSKEDMVAANSLSRQFGGLPLALRQAAAFMRNKKCQPAQFSAIYQSRFQEIEKYYIPNYPKTLVDVWNMSMSTLSEDSLTLLHTVALFDPDSIPTELFHASDVGHTFGEFMQDPLRVFDAIEGLTSQSLVDYNEKERGLNVHRFFQTATFRKLSQQPERFNQIVQLAVELIQKFFPEDDLSSVRQPKRWKTIERALSHVESVYSRCLDSISESGSEMLLRCLADLLNYGFESGQYGVGEQAFRKAQALVKKITKPDHHLLSRLYFYHARLCEEENRSHDALEAVQLASQHMDEAVKTEPDLLNSTLYVRILSNQGIAHLAVEKYAESETYHKRAIEHCVKMGLQEQCSIGNLTQNLGSCYVWSGDLAKAEATLREALTQPNKNAEGAKYTMGNLLLLLKKYDKALALHKEVLQTYIEDLGPDHLTTADSWHKIGSIFCLPEYPGRNLKEAERCFRKTLEVCERPVNSQNLNSLTFVARAKWRLSQVIDCSSKEAGQLKDEALAYLRSRFDGQIPDGKDPAELFDSLVFYWSR</sequence>
<dbReference type="PANTHER" id="PTHR35205">
    <property type="entry name" value="NB-ARC AND TPR DOMAIN PROTEIN"/>
    <property type="match status" value="1"/>
</dbReference>
<dbReference type="SMART" id="SM00028">
    <property type="entry name" value="TPR"/>
    <property type="match status" value="3"/>
</dbReference>
<evidence type="ECO:0000313" key="4">
    <source>
        <dbReference type="EMBL" id="PGH29196.1"/>
    </source>
</evidence>
<dbReference type="Pfam" id="PF25000">
    <property type="entry name" value="DUF7779"/>
    <property type="match status" value="1"/>
</dbReference>
<organism evidence="4 5">
    <name type="scientific">[Emmonsia] crescens</name>
    <dbReference type="NCBI Taxonomy" id="73230"/>
    <lineage>
        <taxon>Eukaryota</taxon>
        <taxon>Fungi</taxon>
        <taxon>Dikarya</taxon>
        <taxon>Ascomycota</taxon>
        <taxon>Pezizomycotina</taxon>
        <taxon>Eurotiomycetes</taxon>
        <taxon>Eurotiomycetidae</taxon>
        <taxon>Onygenales</taxon>
        <taxon>Ajellomycetaceae</taxon>
        <taxon>Emergomyces</taxon>
    </lineage>
</organism>
<comment type="caution">
    <text evidence="4">The sequence shown here is derived from an EMBL/GenBank/DDBJ whole genome shotgun (WGS) entry which is preliminary data.</text>
</comment>
<protein>
    <submittedName>
        <fullName evidence="4">Uncharacterized protein</fullName>
    </submittedName>
</protein>
<dbReference type="STRING" id="73230.A0A2B7Z5L1"/>
<keyword evidence="5" id="KW-1185">Reference proteome</keyword>
<feature type="compositionally biased region" description="Low complexity" evidence="1">
    <location>
        <begin position="29"/>
        <end position="44"/>
    </location>
</feature>
<accession>A0A2B7Z5L1</accession>